<dbReference type="SMART" id="SM00886">
    <property type="entry name" value="Dabb"/>
    <property type="match status" value="1"/>
</dbReference>
<feature type="domain" description="Stress-response A/B barrel" evidence="1">
    <location>
        <begin position="7"/>
        <end position="103"/>
    </location>
</feature>
<evidence type="ECO:0000313" key="3">
    <source>
        <dbReference type="Proteomes" id="UP001201262"/>
    </source>
</evidence>
<name>A0AAD4Q1P2_9EURO</name>
<dbReference type="Pfam" id="PF07876">
    <property type="entry name" value="Dabb"/>
    <property type="match status" value="1"/>
</dbReference>
<sequence>MASDKPITRVTFFKIPDPADQQKLINMYKEMPKKATKNGKPYILSVTAGSTFDDQRNQGFTVAVISSFASLEDFEYYDKECEAHAALKPVANSMHQGIMMAYFNNAVA</sequence>
<dbReference type="RefSeq" id="XP_046073164.1">
    <property type="nucleotide sequence ID" value="XM_046215907.1"/>
</dbReference>
<comment type="caution">
    <text evidence="2">The sequence shown here is derived from an EMBL/GenBank/DDBJ whole genome shotgun (WGS) entry which is preliminary data.</text>
</comment>
<dbReference type="AlphaFoldDB" id="A0AAD4Q1P2"/>
<organism evidence="2 3">
    <name type="scientific">Talaromyces proteolyticus</name>
    <dbReference type="NCBI Taxonomy" id="1131652"/>
    <lineage>
        <taxon>Eukaryota</taxon>
        <taxon>Fungi</taxon>
        <taxon>Dikarya</taxon>
        <taxon>Ascomycota</taxon>
        <taxon>Pezizomycotina</taxon>
        <taxon>Eurotiomycetes</taxon>
        <taxon>Eurotiomycetidae</taxon>
        <taxon>Eurotiales</taxon>
        <taxon>Trichocomaceae</taxon>
        <taxon>Talaromyces</taxon>
        <taxon>Talaromyces sect. Bacilispori</taxon>
    </lineage>
</organism>
<protein>
    <recommendedName>
        <fullName evidence="1">Stress-response A/B barrel domain-containing protein</fullName>
    </recommendedName>
</protein>
<dbReference type="GeneID" id="70246194"/>
<dbReference type="Proteomes" id="UP001201262">
    <property type="component" value="Unassembled WGS sequence"/>
</dbReference>
<dbReference type="InterPro" id="IPR011008">
    <property type="entry name" value="Dimeric_a/b-barrel"/>
</dbReference>
<proteinExistence type="predicted"/>
<dbReference type="EMBL" id="JAJTJA010000005">
    <property type="protein sequence ID" value="KAH8698700.1"/>
    <property type="molecule type" value="Genomic_DNA"/>
</dbReference>
<accession>A0AAD4Q1P2</accession>
<dbReference type="InterPro" id="IPR013097">
    <property type="entry name" value="Dabb"/>
</dbReference>
<dbReference type="PROSITE" id="PS51502">
    <property type="entry name" value="S_R_A_B_BARREL"/>
    <property type="match status" value="1"/>
</dbReference>
<gene>
    <name evidence="2" type="ORF">BGW36DRAFT_376622</name>
</gene>
<dbReference type="SUPFAM" id="SSF54909">
    <property type="entry name" value="Dimeric alpha+beta barrel"/>
    <property type="match status" value="1"/>
</dbReference>
<dbReference type="Gene3D" id="3.30.70.100">
    <property type="match status" value="1"/>
</dbReference>
<reference evidence="2" key="1">
    <citation type="submission" date="2021-12" db="EMBL/GenBank/DDBJ databases">
        <title>Convergent genome expansion in fungi linked to evolution of root-endophyte symbiosis.</title>
        <authorList>
            <consortium name="DOE Joint Genome Institute"/>
            <person name="Ke Y.-H."/>
            <person name="Bonito G."/>
            <person name="Liao H.-L."/>
            <person name="Looney B."/>
            <person name="Rojas-Flechas A."/>
            <person name="Nash J."/>
            <person name="Hameed K."/>
            <person name="Schadt C."/>
            <person name="Martin F."/>
            <person name="Crous P.W."/>
            <person name="Miettinen O."/>
            <person name="Magnuson J.K."/>
            <person name="Labbe J."/>
            <person name="Jacobson D."/>
            <person name="Doktycz M.J."/>
            <person name="Veneault-Fourrey C."/>
            <person name="Kuo A."/>
            <person name="Mondo S."/>
            <person name="Calhoun S."/>
            <person name="Riley R."/>
            <person name="Ohm R."/>
            <person name="LaButti K."/>
            <person name="Andreopoulos B."/>
            <person name="Pangilinan J."/>
            <person name="Nolan M."/>
            <person name="Tritt A."/>
            <person name="Clum A."/>
            <person name="Lipzen A."/>
            <person name="Daum C."/>
            <person name="Barry K."/>
            <person name="Grigoriev I.V."/>
            <person name="Vilgalys R."/>
        </authorList>
    </citation>
    <scope>NUCLEOTIDE SEQUENCE</scope>
    <source>
        <strain evidence="2">PMI_201</strain>
    </source>
</reference>
<evidence type="ECO:0000259" key="1">
    <source>
        <dbReference type="PROSITE" id="PS51502"/>
    </source>
</evidence>
<evidence type="ECO:0000313" key="2">
    <source>
        <dbReference type="EMBL" id="KAH8698700.1"/>
    </source>
</evidence>
<keyword evidence="3" id="KW-1185">Reference proteome</keyword>